<keyword evidence="1" id="KW-0175">Coiled coil</keyword>
<dbReference type="PROSITE" id="PS00108">
    <property type="entry name" value="PROTEIN_KINASE_ST"/>
    <property type="match status" value="1"/>
</dbReference>
<dbReference type="InterPro" id="IPR000719">
    <property type="entry name" value="Prot_kinase_dom"/>
</dbReference>
<dbReference type="Pfam" id="PF13191">
    <property type="entry name" value="AAA_16"/>
    <property type="match status" value="1"/>
</dbReference>
<proteinExistence type="predicted"/>
<gene>
    <name evidence="3" type="ORF">ENR15_19690</name>
</gene>
<accession>A0A7C3VPB0</accession>
<dbReference type="InterPro" id="IPR041664">
    <property type="entry name" value="AAA_16"/>
</dbReference>
<dbReference type="PANTHER" id="PTHR43642">
    <property type="entry name" value="HYBRID SIGNAL TRANSDUCTION HISTIDINE KINASE G"/>
    <property type="match status" value="1"/>
</dbReference>
<dbReference type="InterPro" id="IPR011009">
    <property type="entry name" value="Kinase-like_dom_sf"/>
</dbReference>
<dbReference type="InterPro" id="IPR008271">
    <property type="entry name" value="Ser/Thr_kinase_AS"/>
</dbReference>
<dbReference type="SMART" id="SM00331">
    <property type="entry name" value="PP2C_SIG"/>
    <property type="match status" value="1"/>
</dbReference>
<dbReference type="SUPFAM" id="SSF52540">
    <property type="entry name" value="P-loop containing nucleoside triphosphate hydrolases"/>
    <property type="match status" value="1"/>
</dbReference>
<evidence type="ECO:0000259" key="2">
    <source>
        <dbReference type="PROSITE" id="PS50011"/>
    </source>
</evidence>
<dbReference type="Gene3D" id="3.60.40.10">
    <property type="entry name" value="PPM-type phosphatase domain"/>
    <property type="match status" value="1"/>
</dbReference>
<dbReference type="Pfam" id="PF07228">
    <property type="entry name" value="SpoIIE"/>
    <property type="match status" value="1"/>
</dbReference>
<dbReference type="GO" id="GO:0004672">
    <property type="term" value="F:protein kinase activity"/>
    <property type="evidence" value="ECO:0007669"/>
    <property type="project" value="InterPro"/>
</dbReference>
<dbReference type="Pfam" id="PF01590">
    <property type="entry name" value="GAF"/>
    <property type="match status" value="1"/>
</dbReference>
<dbReference type="Gene3D" id="3.30.200.20">
    <property type="entry name" value="Phosphorylase Kinase, domain 1"/>
    <property type="match status" value="1"/>
</dbReference>
<dbReference type="SUPFAM" id="SSF55781">
    <property type="entry name" value="GAF domain-like"/>
    <property type="match status" value="1"/>
</dbReference>
<dbReference type="Pfam" id="PF00069">
    <property type="entry name" value="Pkinase"/>
    <property type="match status" value="1"/>
</dbReference>
<dbReference type="Gene3D" id="1.10.510.10">
    <property type="entry name" value="Transferase(Phosphotransferase) domain 1"/>
    <property type="match status" value="1"/>
</dbReference>
<comment type="caution">
    <text evidence="3">The sequence shown here is derived from an EMBL/GenBank/DDBJ whole genome shotgun (WGS) entry which is preliminary data.</text>
</comment>
<dbReference type="InterPro" id="IPR001932">
    <property type="entry name" value="PPM-type_phosphatase-like_dom"/>
</dbReference>
<dbReference type="SUPFAM" id="SSF81606">
    <property type="entry name" value="PP2C-like"/>
    <property type="match status" value="1"/>
</dbReference>
<organism evidence="3">
    <name type="scientific">Planktothricoides sp. SpSt-374</name>
    <dbReference type="NCBI Taxonomy" id="2282167"/>
    <lineage>
        <taxon>Bacteria</taxon>
        <taxon>Bacillati</taxon>
        <taxon>Cyanobacteriota</taxon>
        <taxon>Cyanophyceae</taxon>
        <taxon>Oscillatoriophycideae</taxon>
        <taxon>Oscillatoriales</taxon>
        <taxon>Oscillatoriaceae</taxon>
        <taxon>Planktothricoides</taxon>
    </lineage>
</organism>
<dbReference type="GO" id="GO:0005524">
    <property type="term" value="F:ATP binding"/>
    <property type="evidence" value="ECO:0007669"/>
    <property type="project" value="InterPro"/>
</dbReference>
<dbReference type="PANTHER" id="PTHR43642:SF1">
    <property type="entry name" value="HYBRID SIGNAL TRANSDUCTION HISTIDINE KINASE G"/>
    <property type="match status" value="1"/>
</dbReference>
<protein>
    <submittedName>
        <fullName evidence="3">GAF domain-containing protein</fullName>
    </submittedName>
</protein>
<dbReference type="InterPro" id="IPR036457">
    <property type="entry name" value="PPM-type-like_dom_sf"/>
</dbReference>
<evidence type="ECO:0000313" key="3">
    <source>
        <dbReference type="EMBL" id="HGG02798.1"/>
    </source>
</evidence>
<reference evidence="3" key="1">
    <citation type="journal article" date="2020" name="mSystems">
        <title>Genome- and Community-Level Interaction Insights into Carbon Utilization and Element Cycling Functions of Hydrothermarchaeota in Hydrothermal Sediment.</title>
        <authorList>
            <person name="Zhou Z."/>
            <person name="Liu Y."/>
            <person name="Xu W."/>
            <person name="Pan J."/>
            <person name="Luo Z.H."/>
            <person name="Li M."/>
        </authorList>
    </citation>
    <scope>NUCLEOTIDE SEQUENCE [LARGE SCALE GENOMIC DNA]</scope>
    <source>
        <strain evidence="3">SpSt-374</strain>
    </source>
</reference>
<sequence length="1826" mass="202453">MLPLPGYIIGEQLHSGNKTRVYRGIAVSNQKPVIIKIFSSEAPTVAELVQFRHQYAIGKNLNLPETVKYLSLEKYGNSLAIVMEDFGGISLLKYIQNHVKSPGVPSPGTLVPSTLSTEPGQMTNDQGQTTNHQEFGSREYLQIAIQIVRALEGISNNRIIHKDIKPENIVINPQTLQVKVIDFSISSLLPKENQEIANPNILEGTLAYMSPEQTGRMNRGIDYRSDFYSLGVTLYELLTGVLPFQSTDPMELVHCHIARKPTPPIEINPAIPLVLSDMVMKLMAKTAEDRYQSAFGIRYDLERCWQEYEATGKISAFELATRDVSDRFNIPEKLYGRTGEVETLLQAFERVSQGNTEMMLVAGFSGIGKTAVVAEVNQPILRQRGYFIKGKFDQFKRDIPLSAWVQALQNLIRQLLAEAPAVLAVWRREIVAALEEQAQVIIDVIPELELLLGQQPSIVEIEGIAAQNRFNLLFAKFIQLFATAAHPLVIFLDDLQWADTASLQLLKLLSCESDTRYLLLVGAYRDNEVSEVHPLMLTVAEITKHSATAVNQITLAPLDKNALNHLVADTLSCPLPLASPLTELLFAKTQGNPFFTNQFLKYLHEEGFIRFDLTRGYWQCDLARVRMLAASDDVVEFMAAQLQKLPADTQRVLQLAACIGNLFDLSTLAVVYQKSLPDTAADLWSALAEGLVVPETDTYKFFAEEEQESLGNISTAHAEFSVFYRFLHDRVQQAAYFLIPEAAKQTTHREIGRLLLQNSHNLSEDEWEEAIFDIVNQLNLGAGAIVSASEREELAELNLKAGLKAKAAIAYAATLKYLTAGINLLPDSSWSQQYNLTLALYSNAAEAAFLCGNFPEMEQLAEVVLRQAKTVLDKVKVYDLKILAADVQGNLKSSIKLGLEVLQLLGVSLPAAPTAADIQRGLVETQADLASHNIEDLINLPLMADPSKLAAIKIVVRLVPPSYRAEPALFFLLGYEQVKLSVKYGNTSLSGCGYGDYGIILIGLCNDIESGYRFGEMAVKLMDALKSTNIKSQVLVKVGAFTRHWKHHAQETLGIFEQASSLAIATGEIEQAGFALGFASIYAYFSGLDLTEVEDKLKKYRGTLIYLHQQGVLTYNVIFSQVILNLQQTYIHPWELVGEFYNERESLPALLAAKDGVGIFNFYLSKLSLAYLFGNLTEAVENSKLAAPYLSSVTAMLSVPVFYFYESLAYLGVFNDATEAEKTTILTKLSENQAKMRLWAEHGPMNHQHKFDLVEAERHRVLGAYVEAMAYYDRAIAGAGENDYHNEEAIAGELAAKFYLGWGKPKIAQTYLIDSYYAYCRWGAKAKIADLEQRYPQLLAPIINREKKPQSRQTITDITNTNVTNTSSGSGELLDLEAVIKASQAISSAIRLDQLLSTLMELALENAGASKGALALVEKDQITIETVAVADDLMAKSSTVSISSREELPMTILNYVSHTLAPLVFTDATKETNWTADQYIIQHQPKSLLCTPIINGGKLIGILYLENNLTPGAFTPERLEILNILSAQAAISIENARFYQTLEDKVNQRTAELATANQQLGEANQEIAALNDKLQADNLRMSAELDVTRRLQQMLLPTPEELRQIPGLEIAGFMEPAAEVGGDYYDVLPHSSGVKIGIGDVTGHGLESGMLMLMAQMGVRTLLASEQNHPGEFLTFLNTAIFGNLQRMNSDKNMTLAVVDYRDRHLKISGQHEEMILVRATGQVQRIETIDLGFPLGLVDNIADFIATVEVKLNPGDVVLLYTDGITEAIDIDRVEYGLDRLISIVAANAHREAKEIKQAIIHNLYQHIGQQKVYDDITFLVLKQQ</sequence>
<dbReference type="SMART" id="SM00220">
    <property type="entry name" value="S_TKc"/>
    <property type="match status" value="1"/>
</dbReference>
<dbReference type="CDD" id="cd14014">
    <property type="entry name" value="STKc_PknB_like"/>
    <property type="match status" value="1"/>
</dbReference>
<dbReference type="EMBL" id="DSPX01000199">
    <property type="protein sequence ID" value="HGG02798.1"/>
    <property type="molecule type" value="Genomic_DNA"/>
</dbReference>
<feature type="domain" description="Protein kinase" evidence="2">
    <location>
        <begin position="7"/>
        <end position="302"/>
    </location>
</feature>
<name>A0A7C3VPB0_9CYAN</name>
<dbReference type="SUPFAM" id="SSF56112">
    <property type="entry name" value="Protein kinase-like (PK-like)"/>
    <property type="match status" value="1"/>
</dbReference>
<dbReference type="Gene3D" id="3.30.450.40">
    <property type="match status" value="1"/>
</dbReference>
<dbReference type="InterPro" id="IPR053159">
    <property type="entry name" value="Hybrid_Histidine_Kinase"/>
</dbReference>
<dbReference type="InterPro" id="IPR027417">
    <property type="entry name" value="P-loop_NTPase"/>
</dbReference>
<dbReference type="Gene3D" id="3.40.50.300">
    <property type="entry name" value="P-loop containing nucleotide triphosphate hydrolases"/>
    <property type="match status" value="1"/>
</dbReference>
<dbReference type="PROSITE" id="PS50011">
    <property type="entry name" value="PROTEIN_KINASE_DOM"/>
    <property type="match status" value="1"/>
</dbReference>
<feature type="coiled-coil region" evidence="1">
    <location>
        <begin position="1539"/>
        <end position="1580"/>
    </location>
</feature>
<evidence type="ECO:0000256" key="1">
    <source>
        <dbReference type="SAM" id="Coils"/>
    </source>
</evidence>
<dbReference type="InterPro" id="IPR029016">
    <property type="entry name" value="GAF-like_dom_sf"/>
</dbReference>
<dbReference type="SMART" id="SM00065">
    <property type="entry name" value="GAF"/>
    <property type="match status" value="1"/>
</dbReference>
<dbReference type="InterPro" id="IPR003018">
    <property type="entry name" value="GAF"/>
</dbReference>